<accession>A0A017T637</accession>
<gene>
    <name evidence="2" type="ORF">CAP_4455</name>
</gene>
<evidence type="ECO:0000313" key="3">
    <source>
        <dbReference type="Proteomes" id="UP000019678"/>
    </source>
</evidence>
<sequence>MTGLHPRARQDLLQHRPGDLGRDLDGLRFHGRQLATTLPGGERLGGSSDPGFQGAAPRLCARAVPSCQSARCGPRCWRSRPAVPSGYEPYLHCPTPTRVTSGSTFATGLPSPSSSLLRRGRGALASGSTFRVRGAFSRSRNSASRSLSLVPLEVL</sequence>
<reference evidence="2 3" key="1">
    <citation type="submission" date="2013-05" db="EMBL/GenBank/DDBJ databases">
        <title>Genome assembly of Chondromyces apiculatus DSM 436.</title>
        <authorList>
            <person name="Sharma G."/>
            <person name="Khatri I."/>
            <person name="Kaur C."/>
            <person name="Mayilraj S."/>
            <person name="Subramanian S."/>
        </authorList>
    </citation>
    <scope>NUCLEOTIDE SEQUENCE [LARGE SCALE GENOMIC DNA]</scope>
    <source>
        <strain evidence="2 3">DSM 436</strain>
    </source>
</reference>
<dbReference type="EMBL" id="ASRX01000033">
    <property type="protein sequence ID" value="EYF04487.1"/>
    <property type="molecule type" value="Genomic_DNA"/>
</dbReference>
<feature type="compositionally biased region" description="Basic and acidic residues" evidence="1">
    <location>
        <begin position="8"/>
        <end position="23"/>
    </location>
</feature>
<dbReference type="STRING" id="1192034.CAP_4455"/>
<name>A0A017T637_9BACT</name>
<comment type="caution">
    <text evidence="2">The sequence shown here is derived from an EMBL/GenBank/DDBJ whole genome shotgun (WGS) entry which is preliminary data.</text>
</comment>
<feature type="region of interest" description="Disordered" evidence="1">
    <location>
        <begin position="1"/>
        <end position="23"/>
    </location>
</feature>
<evidence type="ECO:0000256" key="1">
    <source>
        <dbReference type="SAM" id="MobiDB-lite"/>
    </source>
</evidence>
<organism evidence="2 3">
    <name type="scientific">Chondromyces apiculatus DSM 436</name>
    <dbReference type="NCBI Taxonomy" id="1192034"/>
    <lineage>
        <taxon>Bacteria</taxon>
        <taxon>Pseudomonadati</taxon>
        <taxon>Myxococcota</taxon>
        <taxon>Polyangia</taxon>
        <taxon>Polyangiales</taxon>
        <taxon>Polyangiaceae</taxon>
        <taxon>Chondromyces</taxon>
    </lineage>
</organism>
<evidence type="ECO:0000313" key="2">
    <source>
        <dbReference type="EMBL" id="EYF04487.1"/>
    </source>
</evidence>
<keyword evidence="3" id="KW-1185">Reference proteome</keyword>
<proteinExistence type="predicted"/>
<protein>
    <submittedName>
        <fullName evidence="2">Uncharacterized protein</fullName>
    </submittedName>
</protein>
<dbReference type="Proteomes" id="UP000019678">
    <property type="component" value="Unassembled WGS sequence"/>
</dbReference>
<dbReference type="AlphaFoldDB" id="A0A017T637"/>